<keyword evidence="2" id="KW-0808">Transferase</keyword>
<dbReference type="GO" id="GO:0008168">
    <property type="term" value="F:methyltransferase activity"/>
    <property type="evidence" value="ECO:0007669"/>
    <property type="project" value="UniProtKB-KW"/>
</dbReference>
<evidence type="ECO:0000313" key="2">
    <source>
        <dbReference type="EMBL" id="AJM91756.1"/>
    </source>
</evidence>
<dbReference type="PANTHER" id="PTHR42912">
    <property type="entry name" value="METHYLTRANSFERASE"/>
    <property type="match status" value="1"/>
</dbReference>
<dbReference type="Proteomes" id="UP000032027">
    <property type="component" value="Chromosome"/>
</dbReference>
<dbReference type="InterPro" id="IPR029063">
    <property type="entry name" value="SAM-dependent_MTases_sf"/>
</dbReference>
<feature type="domain" description="Methyltransferase" evidence="1">
    <location>
        <begin position="56"/>
        <end position="141"/>
    </location>
</feature>
<evidence type="ECO:0000313" key="3">
    <source>
        <dbReference type="Proteomes" id="UP000032027"/>
    </source>
</evidence>
<reference evidence="2 3" key="2">
    <citation type="journal article" date="2016" name="ISME J.">
        <title>Physiological and genomic characterization of two novel marine thaumarchaeal strains indicates niche differentiation.</title>
        <authorList>
            <person name="Bayer B."/>
            <person name="Vojvoda J."/>
            <person name="Offre P."/>
            <person name="Alves R.J."/>
            <person name="Elisabeth N.H."/>
            <person name="Garcia J.A."/>
            <person name="Volland J.M."/>
            <person name="Srivastava A."/>
            <person name="Schleper C."/>
            <person name="Herndl G.J."/>
        </authorList>
    </citation>
    <scope>NUCLEOTIDE SEQUENCE [LARGE SCALE GENOMIC DNA]</scope>
    <source>
        <strain evidence="2 3">D3C</strain>
    </source>
</reference>
<keyword evidence="3" id="KW-1185">Reference proteome</keyword>
<dbReference type="Gene3D" id="3.40.50.150">
    <property type="entry name" value="Vaccinia Virus protein VP39"/>
    <property type="match status" value="1"/>
</dbReference>
<dbReference type="EMBL" id="CP010868">
    <property type="protein sequence ID" value="AJM91756.1"/>
    <property type="molecule type" value="Genomic_DNA"/>
</dbReference>
<dbReference type="GO" id="GO:0032259">
    <property type="term" value="P:methylation"/>
    <property type="evidence" value="ECO:0007669"/>
    <property type="project" value="UniProtKB-KW"/>
</dbReference>
<dbReference type="PATRIC" id="fig|1582439.9.peg.548"/>
<protein>
    <submittedName>
        <fullName evidence="2">Methyltransferase type 11</fullName>
    </submittedName>
</protein>
<accession>A0A0C5BTZ7</accession>
<reference evidence="2 3" key="3">
    <citation type="journal article" date="2019" name="Int. J. Syst. Evol. Microbiol.">
        <title>Nitrosopumilus adriaticus sp. nov. and Nitrosopumilus piranensis sp. nov., two ammonia-oxidizing archaea from the Adriatic Sea and members of the class Nitrososphaeria.</title>
        <authorList>
            <person name="Bayer B."/>
            <person name="Vojvoda J."/>
            <person name="Reinthaler T."/>
            <person name="Reyes C."/>
            <person name="Pinto M."/>
            <person name="Herndl G.J."/>
        </authorList>
    </citation>
    <scope>NUCLEOTIDE SEQUENCE [LARGE SCALE GENOMIC DNA]</scope>
    <source>
        <strain evidence="2 3">D3C</strain>
    </source>
</reference>
<reference evidence="3" key="1">
    <citation type="submission" date="2015-02" db="EMBL/GenBank/DDBJ databases">
        <title>Characterization of two novel Thaumarchaeota isolated from the Northern Adriatic Sea.</title>
        <authorList>
            <person name="Bayer B."/>
            <person name="Vojvoda J."/>
            <person name="Offre P."/>
            <person name="Srivastava A."/>
            <person name="Elisabeth N."/>
            <person name="Garcia J.A.L."/>
            <person name="Schleper C."/>
            <person name="Herndl G.J."/>
        </authorList>
    </citation>
    <scope>NUCLEOTIDE SEQUENCE [LARGE SCALE GENOMIC DNA]</scope>
    <source>
        <strain evidence="3">D3C</strain>
    </source>
</reference>
<dbReference type="InterPro" id="IPR050508">
    <property type="entry name" value="Methyltransf_Superfamily"/>
</dbReference>
<dbReference type="AlphaFoldDB" id="A0A0C5BTZ7"/>
<gene>
    <name evidence="2" type="ORF">NPIRD3C_0542</name>
</gene>
<dbReference type="CDD" id="cd02440">
    <property type="entry name" value="AdoMet_MTases"/>
    <property type="match status" value="1"/>
</dbReference>
<dbReference type="STRING" id="1582439.NPIRD3C_0542"/>
<name>A0A0C5BTZ7_9ARCH</name>
<dbReference type="SUPFAM" id="SSF53335">
    <property type="entry name" value="S-adenosyl-L-methionine-dependent methyltransferases"/>
    <property type="match status" value="1"/>
</dbReference>
<dbReference type="KEGG" id="nid:NPIRD3C_0542"/>
<evidence type="ECO:0000259" key="1">
    <source>
        <dbReference type="Pfam" id="PF13649"/>
    </source>
</evidence>
<dbReference type="HOGENOM" id="CLU_1458251_0_0_2"/>
<keyword evidence="2" id="KW-0489">Methyltransferase</keyword>
<proteinExistence type="predicted"/>
<sequence length="201" mass="23610">MHSLTISIKYSYISKNLMNYDENFWKKYADENEVRYNEEFAKFTKDLAISLRCTSVLEVGCGTGIDLRLFPETFQIYGADPNEYALDIAKEKLPVANFKKGIITDLPFEDSSIDFVFTHGLLNYLDDDTLEKGIAEMYRVTGKYIMNCETFSDVEKEIDENQKSRNMVKRWMNYKVRIVSDVDMHEDIEPEKKRFVLLRKI</sequence>
<dbReference type="InterPro" id="IPR041698">
    <property type="entry name" value="Methyltransf_25"/>
</dbReference>
<organism evidence="2 3">
    <name type="scientific">Nitrosopumilus piranensis</name>
    <dbReference type="NCBI Taxonomy" id="1582439"/>
    <lineage>
        <taxon>Archaea</taxon>
        <taxon>Nitrososphaerota</taxon>
        <taxon>Nitrososphaeria</taxon>
        <taxon>Nitrosopumilales</taxon>
        <taxon>Nitrosopumilaceae</taxon>
        <taxon>Nitrosopumilus</taxon>
    </lineage>
</organism>
<dbReference type="Pfam" id="PF13649">
    <property type="entry name" value="Methyltransf_25"/>
    <property type="match status" value="1"/>
</dbReference>